<evidence type="ECO:0000256" key="2">
    <source>
        <dbReference type="ARBA" id="ARBA00022821"/>
    </source>
</evidence>
<dbReference type="GO" id="GO:0010427">
    <property type="term" value="F:abscisic acid binding"/>
    <property type="evidence" value="ECO:0007669"/>
    <property type="project" value="InterPro"/>
</dbReference>
<dbReference type="RefSeq" id="XP_015899967.1">
    <property type="nucleotide sequence ID" value="XM_016044481.4"/>
</dbReference>
<evidence type="ECO:0000313" key="6">
    <source>
        <dbReference type="Proteomes" id="UP001652623"/>
    </source>
</evidence>
<dbReference type="FunFam" id="3.30.530.20:FF:000007">
    <property type="entry name" value="Major pollen allergen Bet v 1-A"/>
    <property type="match status" value="1"/>
</dbReference>
<reference evidence="7" key="1">
    <citation type="submission" date="2025-08" db="UniProtKB">
        <authorList>
            <consortium name="RefSeq"/>
        </authorList>
    </citation>
    <scope>IDENTIFICATION</scope>
    <source>
        <tissue evidence="7">Seedling</tissue>
    </source>
</reference>
<dbReference type="KEGG" id="zju:107433219"/>
<comment type="similarity">
    <text evidence="1 4">Belongs to the BetVI family.</text>
</comment>
<dbReference type="GO" id="GO:0038023">
    <property type="term" value="F:signaling receptor activity"/>
    <property type="evidence" value="ECO:0007669"/>
    <property type="project" value="InterPro"/>
</dbReference>
<evidence type="ECO:0000313" key="7">
    <source>
        <dbReference type="RefSeq" id="XP_015899967.1"/>
    </source>
</evidence>
<dbReference type="CDD" id="cd07816">
    <property type="entry name" value="Bet_v1-like"/>
    <property type="match status" value="1"/>
</dbReference>
<protein>
    <submittedName>
        <fullName evidence="7">Major allergen Pru av 1</fullName>
    </submittedName>
</protein>
<dbReference type="AlphaFoldDB" id="A0A6P4BBP8"/>
<keyword evidence="6" id="KW-1185">Reference proteome</keyword>
<dbReference type="PANTHER" id="PTHR31213">
    <property type="entry name" value="OS08G0374000 PROTEIN-RELATED"/>
    <property type="match status" value="1"/>
</dbReference>
<dbReference type="PROSITE" id="PS00451">
    <property type="entry name" value="PATHOGENESIS_BETVI"/>
    <property type="match status" value="1"/>
</dbReference>
<gene>
    <name evidence="7" type="primary">LOC107433219</name>
</gene>
<organism evidence="6 7">
    <name type="scientific">Ziziphus jujuba</name>
    <name type="common">Chinese jujube</name>
    <name type="synonym">Ziziphus sativa</name>
    <dbReference type="NCBI Taxonomy" id="326968"/>
    <lineage>
        <taxon>Eukaryota</taxon>
        <taxon>Viridiplantae</taxon>
        <taxon>Streptophyta</taxon>
        <taxon>Embryophyta</taxon>
        <taxon>Tracheophyta</taxon>
        <taxon>Spermatophyta</taxon>
        <taxon>Magnoliopsida</taxon>
        <taxon>eudicotyledons</taxon>
        <taxon>Gunneridae</taxon>
        <taxon>Pentapetalae</taxon>
        <taxon>rosids</taxon>
        <taxon>fabids</taxon>
        <taxon>Rosales</taxon>
        <taxon>Rhamnaceae</taxon>
        <taxon>Paliureae</taxon>
        <taxon>Ziziphus</taxon>
    </lineage>
</organism>
<dbReference type="GO" id="GO:0005634">
    <property type="term" value="C:nucleus"/>
    <property type="evidence" value="ECO:0007669"/>
    <property type="project" value="TreeGrafter"/>
</dbReference>
<evidence type="ECO:0000256" key="4">
    <source>
        <dbReference type="RuleBase" id="RU000409"/>
    </source>
</evidence>
<dbReference type="GO" id="GO:0005737">
    <property type="term" value="C:cytoplasm"/>
    <property type="evidence" value="ECO:0007669"/>
    <property type="project" value="TreeGrafter"/>
</dbReference>
<feature type="domain" description="Bet v I/Major latex protein" evidence="5">
    <location>
        <begin position="1"/>
        <end position="154"/>
    </location>
</feature>
<evidence type="ECO:0000259" key="5">
    <source>
        <dbReference type="Pfam" id="PF00407"/>
    </source>
</evidence>
<evidence type="ECO:0000256" key="1">
    <source>
        <dbReference type="ARBA" id="ARBA00009744"/>
    </source>
</evidence>
<dbReference type="InterPro" id="IPR023393">
    <property type="entry name" value="START-like_dom_sf"/>
</dbReference>
<dbReference type="GO" id="GO:0004864">
    <property type="term" value="F:protein phosphatase inhibitor activity"/>
    <property type="evidence" value="ECO:0007669"/>
    <property type="project" value="InterPro"/>
</dbReference>
<dbReference type="PANTHER" id="PTHR31213:SF55">
    <property type="entry name" value="STRESS-INDUCED PROTEIN SAM22"/>
    <property type="match status" value="1"/>
</dbReference>
<dbReference type="Pfam" id="PF00407">
    <property type="entry name" value="Bet_v_1"/>
    <property type="match status" value="1"/>
</dbReference>
<sequence>MGAFTFESENTSVIPPARLFKALIVDADNLIPKILPQAIKSTEIVSGNGGPGTIKKVHFGEGSQFKYVVHQIDALDSKSFTYSYSVIEGDVLGDLLEKISYDTRIVGGPNGGSILKNTSTYYTKGSHEIKEEEVKAGKEKASGLFKAVEGYLVANPDAYN</sequence>
<evidence type="ECO:0000256" key="3">
    <source>
        <dbReference type="ARBA" id="ARBA00023265"/>
    </source>
</evidence>
<dbReference type="InterPro" id="IPR050279">
    <property type="entry name" value="Plant_def-hormone_signal"/>
</dbReference>
<keyword evidence="3 4" id="KW-0568">Pathogenesis-related protein</keyword>
<accession>A0A6P4BBP8</accession>
<dbReference type="Gene3D" id="3.30.530.20">
    <property type="match status" value="1"/>
</dbReference>
<name>A0A6P4BBP8_ZIZJJ</name>
<dbReference type="InterPro" id="IPR024949">
    <property type="entry name" value="Bet_v_I_allergen"/>
</dbReference>
<dbReference type="PRINTS" id="PR00634">
    <property type="entry name" value="BETALLERGEN"/>
</dbReference>
<keyword evidence="2 4" id="KW-0611">Plant defense</keyword>
<proteinExistence type="inferred from homology"/>
<dbReference type="GO" id="GO:0006952">
    <property type="term" value="P:defense response"/>
    <property type="evidence" value="ECO:0007669"/>
    <property type="project" value="UniProtKB-KW"/>
</dbReference>
<dbReference type="InParanoid" id="A0A6P4BBP8"/>
<dbReference type="GeneID" id="107433219"/>
<dbReference type="SUPFAM" id="SSF55961">
    <property type="entry name" value="Bet v1-like"/>
    <property type="match status" value="1"/>
</dbReference>
<dbReference type="GO" id="GO:0009738">
    <property type="term" value="P:abscisic acid-activated signaling pathway"/>
    <property type="evidence" value="ECO:0007669"/>
    <property type="project" value="InterPro"/>
</dbReference>
<dbReference type="Proteomes" id="UP001652623">
    <property type="component" value="Chromosome 11"/>
</dbReference>
<dbReference type="InterPro" id="IPR000916">
    <property type="entry name" value="Bet_v_I/MLP"/>
</dbReference>